<name>A0A1X6WWX6_9MICO</name>
<evidence type="ECO:0000256" key="1">
    <source>
        <dbReference type="SAM" id="MobiDB-lite"/>
    </source>
</evidence>
<keyword evidence="3" id="KW-1185">Reference proteome</keyword>
<sequence length="39" mass="4300">MEEAPNRGLIQRPPSGDVASWRDGSLGSARLRQKAHPEE</sequence>
<dbReference type="EMBL" id="FWFF01000001">
    <property type="protein sequence ID" value="SLM90155.1"/>
    <property type="molecule type" value="Genomic_DNA"/>
</dbReference>
<organism evidence="2 3">
    <name type="scientific">Brevibacterium yomogidense</name>
    <dbReference type="NCBI Taxonomy" id="946573"/>
    <lineage>
        <taxon>Bacteria</taxon>
        <taxon>Bacillati</taxon>
        <taxon>Actinomycetota</taxon>
        <taxon>Actinomycetes</taxon>
        <taxon>Micrococcales</taxon>
        <taxon>Brevibacteriaceae</taxon>
        <taxon>Brevibacterium</taxon>
    </lineage>
</organism>
<protein>
    <submittedName>
        <fullName evidence="2">Uncharacterized protein</fullName>
    </submittedName>
</protein>
<proteinExistence type="predicted"/>
<reference evidence="3" key="1">
    <citation type="submission" date="2017-02" db="EMBL/GenBank/DDBJ databases">
        <authorList>
            <person name="Dridi B."/>
        </authorList>
    </citation>
    <scope>NUCLEOTIDE SEQUENCE [LARGE SCALE GENOMIC DNA]</scope>
    <source>
        <strain evidence="3">B Co 03.10</strain>
    </source>
</reference>
<dbReference type="Proteomes" id="UP000196581">
    <property type="component" value="Unassembled WGS sequence"/>
</dbReference>
<accession>A0A1X6WWX6</accession>
<evidence type="ECO:0000313" key="2">
    <source>
        <dbReference type="EMBL" id="SLM90155.1"/>
    </source>
</evidence>
<feature type="region of interest" description="Disordered" evidence="1">
    <location>
        <begin position="1"/>
        <end position="39"/>
    </location>
</feature>
<gene>
    <name evidence="2" type="ORF">FM105_01855</name>
</gene>
<evidence type="ECO:0000313" key="3">
    <source>
        <dbReference type="Proteomes" id="UP000196581"/>
    </source>
</evidence>
<dbReference type="AlphaFoldDB" id="A0A1X6WWX6"/>